<dbReference type="EMBL" id="JADGJH010005266">
    <property type="protein sequence ID" value="KAJ3081310.1"/>
    <property type="molecule type" value="Genomic_DNA"/>
</dbReference>
<evidence type="ECO:0000313" key="2">
    <source>
        <dbReference type="EMBL" id="KAJ3081310.1"/>
    </source>
</evidence>
<feature type="non-terminal residue" evidence="2">
    <location>
        <position position="1"/>
    </location>
</feature>
<name>A0AAD5X758_9FUNG</name>
<feature type="region of interest" description="Disordered" evidence="1">
    <location>
        <begin position="25"/>
        <end position="80"/>
    </location>
</feature>
<dbReference type="Proteomes" id="UP001211907">
    <property type="component" value="Unassembled WGS sequence"/>
</dbReference>
<evidence type="ECO:0000313" key="3">
    <source>
        <dbReference type="Proteomes" id="UP001211907"/>
    </source>
</evidence>
<protein>
    <submittedName>
        <fullName evidence="2">Uncharacterized protein</fullName>
    </submittedName>
</protein>
<sequence>PPPPPPPPGGGEYSLTKTRSTEIKLNKIKKGTPSPPPPPGGSAPKQAAPAKGDFLAELTDPNRRKLKKRTPPPEKPISSIFKPPELTAAEKAAIEESERSELFVELLQYMESSHGNVEELADKAAASTKTARGFIYSLLRRDYLDGYRVTDCMPEGGSRVPMLVYQGMEVNRAITVRDASEQDLKDRIEEGGIAARVHMYRFDDKARTHTVDEIVLMKGGRFPVVVKPFDEPEPVKGSDRASLIRHDEWLEKKTRYEQSDYRQYELFFRKLIEQDKQTTLQYQKLGQTQTAMRRMAESLKTQFKAFPTSEVREIVASIPRQIRDLTARLENERGIRIRGEALKLTPEFLRTLDLKPKALIEAERALAIAAAEAQRRAEEEAEEERRRKGEEDAAAAAAAAAAAVPVFSYRSLIDKAKERGNVEEYLEQFVQNELKELKELKKEGEQTHDIKRIARLHTFHAPVNRLMRSRSP</sequence>
<gene>
    <name evidence="2" type="ORF">HK100_009911</name>
</gene>
<comment type="caution">
    <text evidence="2">The sequence shown here is derived from an EMBL/GenBank/DDBJ whole genome shotgun (WGS) entry which is preliminary data.</text>
</comment>
<reference evidence="2" key="1">
    <citation type="submission" date="2020-05" db="EMBL/GenBank/DDBJ databases">
        <title>Phylogenomic resolution of chytrid fungi.</title>
        <authorList>
            <person name="Stajich J.E."/>
            <person name="Amses K."/>
            <person name="Simmons R."/>
            <person name="Seto K."/>
            <person name="Myers J."/>
            <person name="Bonds A."/>
            <person name="Quandt C.A."/>
            <person name="Barry K."/>
            <person name="Liu P."/>
            <person name="Grigoriev I."/>
            <person name="Longcore J.E."/>
            <person name="James T.Y."/>
        </authorList>
    </citation>
    <scope>NUCLEOTIDE SEQUENCE</scope>
    <source>
        <strain evidence="2">JEL0513</strain>
    </source>
</reference>
<organism evidence="2 3">
    <name type="scientific">Physocladia obscura</name>
    <dbReference type="NCBI Taxonomy" id="109957"/>
    <lineage>
        <taxon>Eukaryota</taxon>
        <taxon>Fungi</taxon>
        <taxon>Fungi incertae sedis</taxon>
        <taxon>Chytridiomycota</taxon>
        <taxon>Chytridiomycota incertae sedis</taxon>
        <taxon>Chytridiomycetes</taxon>
        <taxon>Chytridiales</taxon>
        <taxon>Chytriomycetaceae</taxon>
        <taxon>Physocladia</taxon>
    </lineage>
</organism>
<dbReference type="AlphaFoldDB" id="A0AAD5X758"/>
<keyword evidence="3" id="KW-1185">Reference proteome</keyword>
<proteinExistence type="predicted"/>
<feature type="compositionally biased region" description="Low complexity" evidence="1">
    <location>
        <begin position="42"/>
        <end position="52"/>
    </location>
</feature>
<evidence type="ECO:0000256" key="1">
    <source>
        <dbReference type="SAM" id="MobiDB-lite"/>
    </source>
</evidence>
<accession>A0AAD5X758</accession>